<dbReference type="InterPro" id="IPR001753">
    <property type="entry name" value="Enoyl-CoA_hydra/iso"/>
</dbReference>
<dbReference type="InterPro" id="IPR029045">
    <property type="entry name" value="ClpP/crotonase-like_dom_sf"/>
</dbReference>
<dbReference type="GO" id="GO:0006635">
    <property type="term" value="P:fatty acid beta-oxidation"/>
    <property type="evidence" value="ECO:0007669"/>
    <property type="project" value="TreeGrafter"/>
</dbReference>
<dbReference type="PROSITE" id="PS00166">
    <property type="entry name" value="ENOYL_COA_HYDRATASE"/>
    <property type="match status" value="1"/>
</dbReference>
<dbReference type="OrthoDB" id="2018133at2759"/>
<dbReference type="SUPFAM" id="SSF52096">
    <property type="entry name" value="ClpP/crotonase"/>
    <property type="match status" value="1"/>
</dbReference>
<comment type="caution">
    <text evidence="3">The sequence shown here is derived from an EMBL/GenBank/DDBJ whole genome shotgun (WGS) entry which is preliminary data.</text>
</comment>
<dbReference type="CDD" id="cd06558">
    <property type="entry name" value="crotonase-like"/>
    <property type="match status" value="1"/>
</dbReference>
<keyword evidence="4" id="KW-1185">Reference proteome</keyword>
<reference evidence="3 4" key="1">
    <citation type="journal article" date="2019" name="PLoS Biol.">
        <title>Sex chromosomes control vertical transmission of feminizing Wolbachia symbionts in an isopod.</title>
        <authorList>
            <person name="Becking T."/>
            <person name="Chebbi M.A."/>
            <person name="Giraud I."/>
            <person name="Moumen B."/>
            <person name="Laverre T."/>
            <person name="Caubet Y."/>
            <person name="Peccoud J."/>
            <person name="Gilbert C."/>
            <person name="Cordaux R."/>
        </authorList>
    </citation>
    <scope>NUCLEOTIDE SEQUENCE [LARGE SCALE GENOMIC DNA]</scope>
    <source>
        <strain evidence="3">ANa2</strain>
        <tissue evidence="3">Whole body excluding digestive tract and cuticle</tissue>
    </source>
</reference>
<evidence type="ECO:0000313" key="3">
    <source>
        <dbReference type="EMBL" id="KAB7508030.1"/>
    </source>
</evidence>
<sequence>MAMFQKFPPTWNHICKIKQIRLASYILNKNNQIHFLSPNSTCLSVNNLDYCKKWRLPFESNLSRHSLTTAPSFNYIKTERRGEGNKVGIIIIDRPNVLNALNSDVTSEIVEALVSFENDPKIGAIVLTGRADIKELASGTDFSDVYSSNKFRKGEAITSITKPIIAAVNGFALGGGCELVLLCDIIIAGEKAKTCKLSSST</sequence>
<accession>A0A5N5TPC7</accession>
<dbReference type="Proteomes" id="UP000326759">
    <property type="component" value="Unassembled WGS sequence"/>
</dbReference>
<organism evidence="3 4">
    <name type="scientific">Armadillidium nasatum</name>
    <dbReference type="NCBI Taxonomy" id="96803"/>
    <lineage>
        <taxon>Eukaryota</taxon>
        <taxon>Metazoa</taxon>
        <taxon>Ecdysozoa</taxon>
        <taxon>Arthropoda</taxon>
        <taxon>Crustacea</taxon>
        <taxon>Multicrustacea</taxon>
        <taxon>Malacostraca</taxon>
        <taxon>Eumalacostraca</taxon>
        <taxon>Peracarida</taxon>
        <taxon>Isopoda</taxon>
        <taxon>Oniscidea</taxon>
        <taxon>Crinocheta</taxon>
        <taxon>Armadillidiidae</taxon>
        <taxon>Armadillidium</taxon>
    </lineage>
</organism>
<proteinExistence type="inferred from homology"/>
<evidence type="ECO:0000256" key="2">
    <source>
        <dbReference type="RuleBase" id="RU003707"/>
    </source>
</evidence>
<dbReference type="EMBL" id="SEYY01000093">
    <property type="protein sequence ID" value="KAB7508030.1"/>
    <property type="molecule type" value="Genomic_DNA"/>
</dbReference>
<dbReference type="PANTHER" id="PTHR11941:SF54">
    <property type="entry name" value="ENOYL-COA HYDRATASE, MITOCHONDRIAL"/>
    <property type="match status" value="1"/>
</dbReference>
<dbReference type="GO" id="GO:0003824">
    <property type="term" value="F:catalytic activity"/>
    <property type="evidence" value="ECO:0007669"/>
    <property type="project" value="InterPro"/>
</dbReference>
<protein>
    <submittedName>
        <fullName evidence="3">Trifunctional enzyme subunit alpha, mitochondrial</fullName>
    </submittedName>
</protein>
<dbReference type="Pfam" id="PF00378">
    <property type="entry name" value="ECH_1"/>
    <property type="match status" value="1"/>
</dbReference>
<dbReference type="InterPro" id="IPR018376">
    <property type="entry name" value="Enoyl-CoA_hyd/isom_CS"/>
</dbReference>
<evidence type="ECO:0000256" key="1">
    <source>
        <dbReference type="ARBA" id="ARBA00005254"/>
    </source>
</evidence>
<name>A0A5N5TPC7_9CRUS</name>
<comment type="similarity">
    <text evidence="1 2">Belongs to the enoyl-CoA hydratase/isomerase family.</text>
</comment>
<dbReference type="AlphaFoldDB" id="A0A5N5TPC7"/>
<dbReference type="Gene3D" id="3.90.226.10">
    <property type="entry name" value="2-enoyl-CoA Hydratase, Chain A, domain 1"/>
    <property type="match status" value="1"/>
</dbReference>
<dbReference type="GO" id="GO:0005739">
    <property type="term" value="C:mitochondrion"/>
    <property type="evidence" value="ECO:0007669"/>
    <property type="project" value="TreeGrafter"/>
</dbReference>
<dbReference type="PANTHER" id="PTHR11941">
    <property type="entry name" value="ENOYL-COA HYDRATASE-RELATED"/>
    <property type="match status" value="1"/>
</dbReference>
<evidence type="ECO:0000313" key="4">
    <source>
        <dbReference type="Proteomes" id="UP000326759"/>
    </source>
</evidence>
<gene>
    <name evidence="3" type="primary">HADHA_1</name>
    <name evidence="3" type="ORF">Anas_05910</name>
</gene>